<dbReference type="EMBL" id="CP034170">
    <property type="protein sequence ID" value="AZI59055.1"/>
    <property type="molecule type" value="Genomic_DNA"/>
</dbReference>
<dbReference type="AlphaFoldDB" id="A0A3G8ZQH5"/>
<reference evidence="2 3" key="1">
    <citation type="submission" date="2018-11" db="EMBL/GenBank/DDBJ databases">
        <authorList>
            <person name="Da X."/>
        </authorList>
    </citation>
    <scope>NUCLEOTIDE SEQUENCE [LARGE SCALE GENOMIC DNA]</scope>
    <source>
        <strain evidence="2 3">S14-144</strain>
    </source>
</reference>
<reference evidence="2 3" key="2">
    <citation type="submission" date="2018-12" db="EMBL/GenBank/DDBJ databases">
        <title>Nakamurella antarcticus sp. nov., isolated from Antarctica South Shetland Islands soil.</title>
        <authorList>
            <person name="Peng F."/>
        </authorList>
    </citation>
    <scope>NUCLEOTIDE SEQUENCE [LARGE SCALE GENOMIC DNA]</scope>
    <source>
        <strain evidence="2 3">S14-144</strain>
    </source>
</reference>
<protein>
    <submittedName>
        <fullName evidence="2">Uncharacterized protein</fullName>
    </submittedName>
</protein>
<dbReference type="RefSeq" id="WP_124799959.1">
    <property type="nucleotide sequence ID" value="NZ_CP034170.1"/>
</dbReference>
<accession>A0A3G8ZQH5</accession>
<sequence length="70" mass="6955">MNGWGAAVMIAAISGLAALTWKRPKARSKQVDEGSSGSFESHSHVEGSSGCGGSFEGSSGCGASFEGSSD</sequence>
<keyword evidence="3" id="KW-1185">Reference proteome</keyword>
<name>A0A3G8ZQH5_9ACTN</name>
<evidence type="ECO:0000313" key="3">
    <source>
        <dbReference type="Proteomes" id="UP000268084"/>
    </source>
</evidence>
<feature type="compositionally biased region" description="Low complexity" evidence="1">
    <location>
        <begin position="56"/>
        <end position="70"/>
    </location>
</feature>
<evidence type="ECO:0000256" key="1">
    <source>
        <dbReference type="SAM" id="MobiDB-lite"/>
    </source>
</evidence>
<feature type="region of interest" description="Disordered" evidence="1">
    <location>
        <begin position="26"/>
        <end position="70"/>
    </location>
</feature>
<proteinExistence type="predicted"/>
<dbReference type="KEGG" id="nak:EH165_13790"/>
<organism evidence="2 3">
    <name type="scientific">Nakamurella antarctica</name>
    <dbReference type="NCBI Taxonomy" id="1902245"/>
    <lineage>
        <taxon>Bacteria</taxon>
        <taxon>Bacillati</taxon>
        <taxon>Actinomycetota</taxon>
        <taxon>Actinomycetes</taxon>
        <taxon>Nakamurellales</taxon>
        <taxon>Nakamurellaceae</taxon>
        <taxon>Nakamurella</taxon>
    </lineage>
</organism>
<dbReference type="Proteomes" id="UP000268084">
    <property type="component" value="Chromosome"/>
</dbReference>
<evidence type="ECO:0000313" key="2">
    <source>
        <dbReference type="EMBL" id="AZI59055.1"/>
    </source>
</evidence>
<gene>
    <name evidence="2" type="ORF">EH165_13790</name>
</gene>